<evidence type="ECO:0000313" key="3">
    <source>
        <dbReference type="Proteomes" id="UP000226442"/>
    </source>
</evidence>
<dbReference type="AlphaFoldDB" id="A0A2G4EZ49"/>
<feature type="domain" description="Peptidase C39-like" evidence="1">
    <location>
        <begin position="721"/>
        <end position="845"/>
    </location>
</feature>
<proteinExistence type="predicted"/>
<protein>
    <submittedName>
        <fullName evidence="2">Peptidoglycan-binding protein</fullName>
    </submittedName>
</protein>
<evidence type="ECO:0000313" key="2">
    <source>
        <dbReference type="EMBL" id="PHX54803.1"/>
    </source>
</evidence>
<reference evidence="2" key="1">
    <citation type="submission" date="2017-10" db="EMBL/GenBank/DDBJ databases">
        <title>Draft genome sequence of the planktic cyanobacteria Tychonema bourrellyi isolated from alpine lentic freshwater.</title>
        <authorList>
            <person name="Tett A."/>
            <person name="Armanini F."/>
            <person name="Asnicar F."/>
            <person name="Boscaini A."/>
            <person name="Pasolli E."/>
            <person name="Zolfo M."/>
            <person name="Donati C."/>
            <person name="Salmaso N."/>
            <person name="Segata N."/>
        </authorList>
    </citation>
    <scope>NUCLEOTIDE SEQUENCE</scope>
    <source>
        <strain evidence="2">FEM_GT703</strain>
    </source>
</reference>
<dbReference type="EMBL" id="NXIB02000077">
    <property type="protein sequence ID" value="PHX54803.1"/>
    <property type="molecule type" value="Genomic_DNA"/>
</dbReference>
<keyword evidence="3" id="KW-1185">Reference proteome</keyword>
<dbReference type="OrthoDB" id="5735764at2"/>
<accession>A0A2G4EZ49</accession>
<sequence length="884" mass="96928">MTNSTSILTYLGPQEIEANRATALVGIFDKNQVAAISATEGTNALNVQINPSTGTWNISLEKGFNNAGNRTLQVKATDKTGKVIGEQTFNIKVNPATNSSEPLLMLIVLQNTTFKAGTVASASLNDQQKADTIAGQTYVVTDYELDDRHLKVNLKNPIAPLGKSGYFYEEHVLITKGAKVLRFDRTDLPTPPPGMQLLWVVKKSKLKLSPADSAILAQNQKVDLSQGETLNILGYACIENHFRVTFDRAIPNFGNSGFLYSQHVQILQDGRGIPFDKNAVTMTVLKTTAFKKRPVDAATLQPPEKITLPAGMIYGVSGFSIEQGHIKVSLTENLPPFGNTGFVYPDFVQFSRGGKSFNPAPNLTYQGPTEVLIDQAIALSGTFDKQEAVKVEVIAEDKFALNVTLNQTAGTWRVDLPQGFKVPGARWLRLRATDSKGNVTGSQVIYLTVSSDPLTVGKGLTLKILSDTLFKVAPVDSSRLDNQQKILVKAGQTLAVSKYGFIDGHLKVVLDAAIIPIGTFGYFYESDVQLAKGPKILKFDLADVPNTNVSAQLLVTQTTQIKGAAQDSPKLPANQVADLILGSTYAITGYACISGHFRVTLAESIPDFGNVGFIYWRHVQIKKLGKEVTFDPDALTITMLQPTVFKKQPVDANKLSATERVTLPLGRVYGMESYGLEGSHLKVSLTEELPNFGNTGFVVPTSVQFKRGDKVFDPVPNNVELNVPYFSQRDNPRFDWSTCNVTAIAMVFYYYGVRSKWGGQLEDELLQWCFDYAGQGSQTDHNVLSALIKAYGFKTSFSTTRKWADVRSELLNRRPIVLAGDFTASGHIITVIGYNSQGYIAQDPWGDALTGYRDTEGRKLMYPYNYINQVAGPDGNVWAHFISR</sequence>
<dbReference type="RefSeq" id="WP_096830601.1">
    <property type="nucleotide sequence ID" value="NZ_NXIB02000077.1"/>
</dbReference>
<evidence type="ECO:0000259" key="1">
    <source>
        <dbReference type="Pfam" id="PF13529"/>
    </source>
</evidence>
<organism evidence="2 3">
    <name type="scientific">Tychonema bourrellyi FEM_GT703</name>
    <dbReference type="NCBI Taxonomy" id="2040638"/>
    <lineage>
        <taxon>Bacteria</taxon>
        <taxon>Bacillati</taxon>
        <taxon>Cyanobacteriota</taxon>
        <taxon>Cyanophyceae</taxon>
        <taxon>Oscillatoriophycideae</taxon>
        <taxon>Oscillatoriales</taxon>
        <taxon>Microcoleaceae</taxon>
        <taxon>Tychonema</taxon>
    </lineage>
</organism>
<dbReference type="Pfam" id="PF13529">
    <property type="entry name" value="Peptidase_C39_2"/>
    <property type="match status" value="1"/>
</dbReference>
<dbReference type="Proteomes" id="UP000226442">
    <property type="component" value="Unassembled WGS sequence"/>
</dbReference>
<comment type="caution">
    <text evidence="2">The sequence shown here is derived from an EMBL/GenBank/DDBJ whole genome shotgun (WGS) entry which is preliminary data.</text>
</comment>
<gene>
    <name evidence="2" type="ORF">CP500_014140</name>
</gene>
<dbReference type="Gene3D" id="3.90.70.10">
    <property type="entry name" value="Cysteine proteinases"/>
    <property type="match status" value="1"/>
</dbReference>
<name>A0A2G4EZ49_9CYAN</name>
<dbReference type="InterPro" id="IPR039564">
    <property type="entry name" value="Peptidase_C39-like"/>
</dbReference>